<dbReference type="SUPFAM" id="SSF56112">
    <property type="entry name" value="Protein kinase-like (PK-like)"/>
    <property type="match status" value="1"/>
</dbReference>
<dbReference type="PANTHER" id="PTHR48012">
    <property type="entry name" value="STERILE20-LIKE KINASE, ISOFORM B-RELATED"/>
    <property type="match status" value="1"/>
</dbReference>
<accession>G3B752</accession>
<dbReference type="PROSITE" id="PS00107">
    <property type="entry name" value="PROTEIN_KINASE_ATP"/>
    <property type="match status" value="1"/>
</dbReference>
<dbReference type="eggNOG" id="KOG0201">
    <property type="taxonomic scope" value="Eukaryota"/>
</dbReference>
<comment type="catalytic activity">
    <reaction evidence="8">
        <text>L-threonyl-[protein] + ATP = O-phospho-L-threonyl-[protein] + ADP + H(+)</text>
        <dbReference type="Rhea" id="RHEA:46608"/>
        <dbReference type="Rhea" id="RHEA-COMP:11060"/>
        <dbReference type="Rhea" id="RHEA-COMP:11605"/>
        <dbReference type="ChEBI" id="CHEBI:15378"/>
        <dbReference type="ChEBI" id="CHEBI:30013"/>
        <dbReference type="ChEBI" id="CHEBI:30616"/>
        <dbReference type="ChEBI" id="CHEBI:61977"/>
        <dbReference type="ChEBI" id="CHEBI:456216"/>
        <dbReference type="EC" id="2.7.11.1"/>
    </reaction>
</comment>
<dbReference type="AlphaFoldDB" id="G3B752"/>
<dbReference type="EC" id="2.7.11.1" evidence="2"/>
<dbReference type="GO" id="GO:0004674">
    <property type="term" value="F:protein serine/threonine kinase activity"/>
    <property type="evidence" value="ECO:0007669"/>
    <property type="project" value="UniProtKB-KW"/>
</dbReference>
<dbReference type="Pfam" id="PF00069">
    <property type="entry name" value="Pkinase"/>
    <property type="match status" value="1"/>
</dbReference>
<keyword evidence="4" id="KW-0808">Transferase</keyword>
<dbReference type="STRING" id="590646.G3B752"/>
<evidence type="ECO:0000256" key="2">
    <source>
        <dbReference type="ARBA" id="ARBA00012513"/>
    </source>
</evidence>
<evidence type="ECO:0000256" key="1">
    <source>
        <dbReference type="ARBA" id="ARBA00008874"/>
    </source>
</evidence>
<name>G3B752_CANTC</name>
<protein>
    <recommendedName>
        <fullName evidence="2">non-specific serine/threonine protein kinase</fullName>
        <ecNumber evidence="2">2.7.11.1</ecNumber>
    </recommendedName>
</protein>
<comment type="catalytic activity">
    <reaction evidence="9">
        <text>L-seryl-[protein] + ATP = O-phospho-L-seryl-[protein] + ADP + H(+)</text>
        <dbReference type="Rhea" id="RHEA:17989"/>
        <dbReference type="Rhea" id="RHEA-COMP:9863"/>
        <dbReference type="Rhea" id="RHEA-COMP:11604"/>
        <dbReference type="ChEBI" id="CHEBI:15378"/>
        <dbReference type="ChEBI" id="CHEBI:29999"/>
        <dbReference type="ChEBI" id="CHEBI:30616"/>
        <dbReference type="ChEBI" id="CHEBI:83421"/>
        <dbReference type="ChEBI" id="CHEBI:456216"/>
        <dbReference type="EC" id="2.7.11.1"/>
    </reaction>
</comment>
<evidence type="ECO:0000313" key="13">
    <source>
        <dbReference type="EMBL" id="EGV63102.1"/>
    </source>
</evidence>
<dbReference type="HOGENOM" id="CLU_000288_63_23_1"/>
<dbReference type="InterPro" id="IPR017441">
    <property type="entry name" value="Protein_kinase_ATP_BS"/>
</dbReference>
<dbReference type="Proteomes" id="UP000000707">
    <property type="component" value="Unassembled WGS sequence"/>
</dbReference>
<dbReference type="KEGG" id="cten:18249824"/>
<feature type="binding site" evidence="10">
    <location>
        <position position="40"/>
    </location>
    <ligand>
        <name>ATP</name>
        <dbReference type="ChEBI" id="CHEBI:30616"/>
    </ligand>
</feature>
<feature type="domain" description="Protein kinase" evidence="12">
    <location>
        <begin position="11"/>
        <end position="273"/>
    </location>
</feature>
<keyword evidence="3" id="KW-0723">Serine/threonine-protein kinase</keyword>
<dbReference type="OrthoDB" id="248923at2759"/>
<keyword evidence="7 10" id="KW-0067">ATP-binding</keyword>
<reference evidence="13 14" key="1">
    <citation type="journal article" date="2011" name="Proc. Natl. Acad. Sci. U.S.A.">
        <title>Comparative genomics of xylose-fermenting fungi for enhanced biofuel production.</title>
        <authorList>
            <person name="Wohlbach D.J."/>
            <person name="Kuo A."/>
            <person name="Sato T.K."/>
            <person name="Potts K.M."/>
            <person name="Salamov A.A."/>
            <person name="LaButti K.M."/>
            <person name="Sun H."/>
            <person name="Clum A."/>
            <person name="Pangilinan J.L."/>
            <person name="Lindquist E.A."/>
            <person name="Lucas S."/>
            <person name="Lapidus A."/>
            <person name="Jin M."/>
            <person name="Gunawan C."/>
            <person name="Balan V."/>
            <person name="Dale B.E."/>
            <person name="Jeffries T.W."/>
            <person name="Zinkel R."/>
            <person name="Barry K.W."/>
            <person name="Grigoriev I.V."/>
            <person name="Gasch A.P."/>
        </authorList>
    </citation>
    <scope>NUCLEOTIDE SEQUENCE [LARGE SCALE GENOMIC DNA]</scope>
    <source>
        <strain evidence="14">ATCC 10573 / BCRC 21748 / CBS 615 / JCM 9827 / NBRC 10315 / NRRL Y-1498 / VKM Y-70</strain>
    </source>
</reference>
<evidence type="ECO:0000259" key="12">
    <source>
        <dbReference type="PROSITE" id="PS50011"/>
    </source>
</evidence>
<keyword evidence="5 10" id="KW-0547">Nucleotide-binding</keyword>
<proteinExistence type="inferred from homology"/>
<feature type="compositionally biased region" description="Low complexity" evidence="11">
    <location>
        <begin position="345"/>
        <end position="366"/>
    </location>
</feature>
<evidence type="ECO:0000256" key="4">
    <source>
        <dbReference type="ARBA" id="ARBA00022679"/>
    </source>
</evidence>
<dbReference type="PANTHER" id="PTHR48012:SF10">
    <property type="entry name" value="FI20177P1"/>
    <property type="match status" value="1"/>
</dbReference>
<evidence type="ECO:0000256" key="10">
    <source>
        <dbReference type="PROSITE-ProRule" id="PRU10141"/>
    </source>
</evidence>
<dbReference type="InterPro" id="IPR000719">
    <property type="entry name" value="Prot_kinase_dom"/>
</dbReference>
<keyword evidence="6 13" id="KW-0418">Kinase</keyword>
<comment type="similarity">
    <text evidence="1">Belongs to the protein kinase superfamily. STE Ser/Thr protein kinase family. STE20 subfamily.</text>
</comment>
<evidence type="ECO:0000256" key="9">
    <source>
        <dbReference type="ARBA" id="ARBA00048679"/>
    </source>
</evidence>
<evidence type="ECO:0000313" key="14">
    <source>
        <dbReference type="Proteomes" id="UP000000707"/>
    </source>
</evidence>
<dbReference type="GO" id="GO:0005737">
    <property type="term" value="C:cytoplasm"/>
    <property type="evidence" value="ECO:0007669"/>
    <property type="project" value="TreeGrafter"/>
</dbReference>
<sequence>MSTRVFSGEELTVCEQVGKGGFGVVYRGLIKTTNEEVAIKQIDLENDQTDLYEINKEIQIISECRLPQITRFMGCFVKNYKLWVIMEFVNGGSLFELLFPGPVQDEKIISIIAKEILIALEYLHNQGKIHRDLKSQNILLSSSGEVKLTDFGVSTQLSSNFSRRNTTVGTPYWMAPEVILNNNGGHNSKADMWSLGCCLYELFQGKPPLQNQYPPMKALRYISRCIKDEDFAQLIDLDSLQISDNFRDFLSKCFIIDPKERFSASKLLKHKFITKNTTSSVEQQKLVKGLITRKHLWDQENHVLKTQKFYLPTEMVENQQKWATEESEENAETIKFDISTISYSNSSDYPSPKSSTHSSSVSPPSTLDTEVETTRQTTDFSKKKANYQTLTENNSKQKNLVKTVQPELNRILNKVFHKLETRNNLSTEQYDLLVTLNQTIVELFTFSNYDPKSNSSNKILVCQYVKYFLKELTKTENVDNSRLMLQKMIIPSDMKNFSDINETIKLKKKTNDPLDEIESSLFETWINEMKSN</sequence>
<dbReference type="RefSeq" id="XP_006686895.1">
    <property type="nucleotide sequence ID" value="XM_006686832.1"/>
</dbReference>
<evidence type="ECO:0000256" key="3">
    <source>
        <dbReference type="ARBA" id="ARBA00022527"/>
    </source>
</evidence>
<organism evidence="14">
    <name type="scientific">Candida tenuis (strain ATCC 10573 / BCRC 21748 / CBS 615 / JCM 9827 / NBRC 10315 / NRRL Y-1498 / VKM Y-70)</name>
    <name type="common">Yeast</name>
    <name type="synonym">Yamadazyma tenuis</name>
    <dbReference type="NCBI Taxonomy" id="590646"/>
    <lineage>
        <taxon>Eukaryota</taxon>
        <taxon>Fungi</taxon>
        <taxon>Dikarya</taxon>
        <taxon>Ascomycota</taxon>
        <taxon>Saccharomycotina</taxon>
        <taxon>Pichiomycetes</taxon>
        <taxon>Debaryomycetaceae</taxon>
        <taxon>Yamadazyma</taxon>
    </lineage>
</organism>
<evidence type="ECO:0000256" key="6">
    <source>
        <dbReference type="ARBA" id="ARBA00022777"/>
    </source>
</evidence>
<dbReference type="InterPro" id="IPR050629">
    <property type="entry name" value="STE20/SPS1-PAK"/>
</dbReference>
<dbReference type="PROSITE" id="PS50011">
    <property type="entry name" value="PROTEIN_KINASE_DOM"/>
    <property type="match status" value="1"/>
</dbReference>
<dbReference type="EMBL" id="GL996524">
    <property type="protein sequence ID" value="EGV63102.1"/>
    <property type="molecule type" value="Genomic_DNA"/>
</dbReference>
<dbReference type="InterPro" id="IPR011009">
    <property type="entry name" value="Kinase-like_dom_sf"/>
</dbReference>
<dbReference type="Gene3D" id="1.10.510.10">
    <property type="entry name" value="Transferase(Phosphotransferase) domain 1"/>
    <property type="match status" value="1"/>
</dbReference>
<keyword evidence="14" id="KW-1185">Reference proteome</keyword>
<feature type="region of interest" description="Disordered" evidence="11">
    <location>
        <begin position="345"/>
        <end position="380"/>
    </location>
</feature>
<evidence type="ECO:0000256" key="7">
    <source>
        <dbReference type="ARBA" id="ARBA00022840"/>
    </source>
</evidence>
<dbReference type="GO" id="GO:0030447">
    <property type="term" value="P:filamentous growth"/>
    <property type="evidence" value="ECO:0007669"/>
    <property type="project" value="UniProtKB-ARBA"/>
</dbReference>
<evidence type="ECO:0000256" key="8">
    <source>
        <dbReference type="ARBA" id="ARBA00047899"/>
    </source>
</evidence>
<dbReference type="GO" id="GO:0005524">
    <property type="term" value="F:ATP binding"/>
    <property type="evidence" value="ECO:0007669"/>
    <property type="project" value="UniProtKB-UniRule"/>
</dbReference>
<evidence type="ECO:0000256" key="5">
    <source>
        <dbReference type="ARBA" id="ARBA00022741"/>
    </source>
</evidence>
<dbReference type="GeneID" id="18249824"/>
<gene>
    <name evidence="13" type="ORF">CANTEDRAFT_134936</name>
</gene>
<evidence type="ECO:0000256" key="11">
    <source>
        <dbReference type="SAM" id="MobiDB-lite"/>
    </source>
</evidence>
<dbReference type="SMART" id="SM00220">
    <property type="entry name" value="S_TKc"/>
    <property type="match status" value="1"/>
</dbReference>